<gene>
    <name evidence="2" type="ORF">PAMC26577_11505</name>
</gene>
<name>A0A242MXT0_CABSO</name>
<accession>A0A242MXT0</accession>
<organism evidence="2 3">
    <name type="scientific">Caballeronia sordidicola</name>
    <name type="common">Burkholderia sordidicola</name>
    <dbReference type="NCBI Taxonomy" id="196367"/>
    <lineage>
        <taxon>Bacteria</taxon>
        <taxon>Pseudomonadati</taxon>
        <taxon>Pseudomonadota</taxon>
        <taxon>Betaproteobacteria</taxon>
        <taxon>Burkholderiales</taxon>
        <taxon>Burkholderiaceae</taxon>
        <taxon>Caballeronia</taxon>
    </lineage>
</organism>
<dbReference type="InterPro" id="IPR032874">
    <property type="entry name" value="DDE_dom"/>
</dbReference>
<dbReference type="Proteomes" id="UP000195221">
    <property type="component" value="Unassembled WGS sequence"/>
</dbReference>
<dbReference type="AlphaFoldDB" id="A0A242MXT0"/>
<evidence type="ECO:0000313" key="2">
    <source>
        <dbReference type="EMBL" id="OTP76239.1"/>
    </source>
</evidence>
<reference evidence="2 3" key="1">
    <citation type="submission" date="2017-03" db="EMBL/GenBank/DDBJ databases">
        <title>Genome analysis of strain PAMC 26577.</title>
        <authorList>
            <person name="Oh H.-M."/>
            <person name="Yang J.-A."/>
        </authorList>
    </citation>
    <scope>NUCLEOTIDE SEQUENCE [LARGE SCALE GENOMIC DNA]</scope>
    <source>
        <strain evidence="2 3">PAMC 26577</strain>
    </source>
</reference>
<evidence type="ECO:0000313" key="3">
    <source>
        <dbReference type="Proteomes" id="UP000195221"/>
    </source>
</evidence>
<comment type="caution">
    <text evidence="2">The sequence shown here is derived from an EMBL/GenBank/DDBJ whole genome shotgun (WGS) entry which is preliminary data.</text>
</comment>
<proteinExistence type="predicted"/>
<protein>
    <submittedName>
        <fullName evidence="2">Mobile element protein</fullName>
    </submittedName>
</protein>
<dbReference type="Pfam" id="PF13610">
    <property type="entry name" value="DDE_Tnp_IS240"/>
    <property type="match status" value="1"/>
</dbReference>
<evidence type="ECO:0000259" key="1">
    <source>
        <dbReference type="Pfam" id="PF13610"/>
    </source>
</evidence>
<feature type="domain" description="DDE" evidence="1">
    <location>
        <begin position="2"/>
        <end position="47"/>
    </location>
</feature>
<dbReference type="EMBL" id="NBTZ01000039">
    <property type="protein sequence ID" value="OTP76239.1"/>
    <property type="molecule type" value="Genomic_DNA"/>
</dbReference>
<sequence length="48" mass="5701">MLWRAVDRHRPELNILLQKRRDTAAAKQFSKRVLASCHNVPRKIMTDE</sequence>